<evidence type="ECO:0000256" key="1">
    <source>
        <dbReference type="ARBA" id="ARBA00001031"/>
    </source>
</evidence>
<evidence type="ECO:0000256" key="5">
    <source>
        <dbReference type="ARBA" id="ARBA00022490"/>
    </source>
</evidence>
<dbReference type="EMBL" id="CP017831">
    <property type="protein sequence ID" value="AOZ96530.1"/>
    <property type="molecule type" value="Genomic_DNA"/>
</dbReference>
<evidence type="ECO:0000256" key="10">
    <source>
        <dbReference type="HAMAP-Rule" id="MF_00164"/>
    </source>
</evidence>
<dbReference type="PROSITE" id="PS51464">
    <property type="entry name" value="SIS"/>
    <property type="match status" value="2"/>
</dbReference>
<dbReference type="Pfam" id="PF01380">
    <property type="entry name" value="SIS"/>
    <property type="match status" value="2"/>
</dbReference>
<evidence type="ECO:0000256" key="4">
    <source>
        <dbReference type="ARBA" id="ARBA00016090"/>
    </source>
</evidence>
<dbReference type="CDD" id="cd05008">
    <property type="entry name" value="SIS_GlmS_GlmD_1"/>
    <property type="match status" value="1"/>
</dbReference>
<gene>
    <name evidence="10" type="primary">glmS</name>
    <name evidence="13" type="ORF">bhn_I1497</name>
</gene>
<organism evidence="13 14">
    <name type="scientific">Butyrivibrio hungatei</name>
    <dbReference type="NCBI Taxonomy" id="185008"/>
    <lineage>
        <taxon>Bacteria</taxon>
        <taxon>Bacillati</taxon>
        <taxon>Bacillota</taxon>
        <taxon>Clostridia</taxon>
        <taxon>Lachnospirales</taxon>
        <taxon>Lachnospiraceae</taxon>
        <taxon>Butyrivibrio</taxon>
    </lineage>
</organism>
<dbReference type="RefSeq" id="WP_071176212.1">
    <property type="nucleotide sequence ID" value="NZ_CP017831.1"/>
</dbReference>
<dbReference type="FunFam" id="3.40.50.10490:FF:000001">
    <property type="entry name" value="Glutamine--fructose-6-phosphate aminotransferase [isomerizing]"/>
    <property type="match status" value="1"/>
</dbReference>
<dbReference type="SUPFAM" id="SSF56235">
    <property type="entry name" value="N-terminal nucleophile aminohydrolases (Ntn hydrolases)"/>
    <property type="match status" value="1"/>
</dbReference>
<dbReference type="InterPro" id="IPR035490">
    <property type="entry name" value="GlmS/FrlB_SIS"/>
</dbReference>
<evidence type="ECO:0000313" key="14">
    <source>
        <dbReference type="Proteomes" id="UP000179284"/>
    </source>
</evidence>
<name>A0A1D9P1S8_9FIRM</name>
<comment type="subcellular location">
    <subcellularLocation>
        <location evidence="2 10">Cytoplasm</location>
    </subcellularLocation>
</comment>
<keyword evidence="9" id="KW-0315">Glutamine amidotransferase</keyword>
<comment type="function">
    <text evidence="10">Catalyzes the first step in hexosamine metabolism, converting fructose-6P into glucosamine-6P using glutamine as a nitrogen source.</text>
</comment>
<dbReference type="GO" id="GO:0005975">
    <property type="term" value="P:carbohydrate metabolic process"/>
    <property type="evidence" value="ECO:0007669"/>
    <property type="project" value="UniProtKB-UniRule"/>
</dbReference>
<keyword evidence="5 10" id="KW-0963">Cytoplasm</keyword>
<dbReference type="PROSITE" id="PS51278">
    <property type="entry name" value="GATASE_TYPE_2"/>
    <property type="match status" value="1"/>
</dbReference>
<keyword evidence="8" id="KW-0677">Repeat</keyword>
<dbReference type="InterPro" id="IPR029055">
    <property type="entry name" value="Ntn_hydrolases_N"/>
</dbReference>
<dbReference type="SUPFAM" id="SSF53697">
    <property type="entry name" value="SIS domain"/>
    <property type="match status" value="1"/>
</dbReference>
<dbReference type="Gene3D" id="3.40.50.10490">
    <property type="entry name" value="Glucose-6-phosphate isomerase like protein, domain 1"/>
    <property type="match status" value="2"/>
</dbReference>
<evidence type="ECO:0000259" key="12">
    <source>
        <dbReference type="PROSITE" id="PS51464"/>
    </source>
</evidence>
<dbReference type="NCBIfam" id="TIGR01135">
    <property type="entry name" value="glmS"/>
    <property type="match status" value="1"/>
</dbReference>
<dbReference type="PANTHER" id="PTHR10937">
    <property type="entry name" value="GLUCOSAMINE--FRUCTOSE-6-PHOSPHATE AMINOTRANSFERASE, ISOMERIZING"/>
    <property type="match status" value="1"/>
</dbReference>
<evidence type="ECO:0000256" key="9">
    <source>
        <dbReference type="ARBA" id="ARBA00022962"/>
    </source>
</evidence>
<proteinExistence type="inferred from homology"/>
<dbReference type="CDD" id="cd05009">
    <property type="entry name" value="SIS_GlmS_GlmD_2"/>
    <property type="match status" value="1"/>
</dbReference>
<dbReference type="GO" id="GO:0097367">
    <property type="term" value="F:carbohydrate derivative binding"/>
    <property type="evidence" value="ECO:0007669"/>
    <property type="project" value="InterPro"/>
</dbReference>
<keyword evidence="14" id="KW-1185">Reference proteome</keyword>
<dbReference type="EC" id="2.6.1.16" evidence="3 10"/>
<dbReference type="GO" id="GO:0006047">
    <property type="term" value="P:UDP-N-acetylglucosamine metabolic process"/>
    <property type="evidence" value="ECO:0007669"/>
    <property type="project" value="TreeGrafter"/>
</dbReference>
<feature type="initiator methionine" description="Removed" evidence="10">
    <location>
        <position position="1"/>
    </location>
</feature>
<dbReference type="InterPro" id="IPR001347">
    <property type="entry name" value="SIS_dom"/>
</dbReference>
<dbReference type="AlphaFoldDB" id="A0A1D9P1S8"/>
<dbReference type="Pfam" id="PF13522">
    <property type="entry name" value="GATase_6"/>
    <property type="match status" value="1"/>
</dbReference>
<dbReference type="InterPro" id="IPR017932">
    <property type="entry name" value="GATase_2_dom"/>
</dbReference>
<evidence type="ECO:0000256" key="3">
    <source>
        <dbReference type="ARBA" id="ARBA00012916"/>
    </source>
</evidence>
<dbReference type="FunFam" id="3.60.20.10:FF:000006">
    <property type="entry name" value="Glutamine--fructose-6-phosphate aminotransferase [isomerizing]"/>
    <property type="match status" value="1"/>
</dbReference>
<comment type="catalytic activity">
    <reaction evidence="1 10">
        <text>D-fructose 6-phosphate + L-glutamine = D-glucosamine 6-phosphate + L-glutamate</text>
        <dbReference type="Rhea" id="RHEA:13237"/>
        <dbReference type="ChEBI" id="CHEBI:29985"/>
        <dbReference type="ChEBI" id="CHEBI:58359"/>
        <dbReference type="ChEBI" id="CHEBI:58725"/>
        <dbReference type="ChEBI" id="CHEBI:61527"/>
        <dbReference type="EC" id="2.6.1.16"/>
    </reaction>
</comment>
<dbReference type="Proteomes" id="UP000179284">
    <property type="component" value="Chromosome I"/>
</dbReference>
<keyword evidence="6 10" id="KW-0032">Aminotransferase</keyword>
<dbReference type="GO" id="GO:0006002">
    <property type="term" value="P:fructose 6-phosphate metabolic process"/>
    <property type="evidence" value="ECO:0007669"/>
    <property type="project" value="TreeGrafter"/>
</dbReference>
<dbReference type="OrthoDB" id="106547at2"/>
<dbReference type="InterPro" id="IPR035466">
    <property type="entry name" value="GlmS/AgaS_SIS"/>
</dbReference>
<dbReference type="Gene3D" id="3.60.20.10">
    <property type="entry name" value="Glutamine Phosphoribosylpyrophosphate, subunit 1, domain 1"/>
    <property type="match status" value="1"/>
</dbReference>
<sequence length="622" mass="68556">MCGIVGFIGKHQAAPILLEGLSKLEYRGYDSAGIAVRDGSNKAEVVKAVGRLKNLEEKTDNGQSVVGCCGIGHTRWATHGSPSQINAHPHVSGNCTGSASGTVESEVVGVHNGIIENYQELKEKLLKNGYQFYSDTDTEVVIKLVDYYYKKYKVGPIDALAKTMVRVRGSYALEVMFADYPDEIYVARKDSPMIIGTSGDETFVASDVPAILSHTRNVYYIGNNEMARLMAGKVEFYDLNGDIIEKELVEIKFSAEAAERGGFEHFMMKEIHEQPTAIKNTIGSLVSDKAIDLSKIELDDETIKNISNITIVACGSAWHVGMASQYVFEELSGIPVRVELASEFRYRGPILDKNTLVIVISQSGETADTLAALREAKERGVKTLAIVNVVGSSIAREADYVLYTLAGPEISVATTKAYSCQLVVTYLLALQFAFVRGKLEQKDYENYISEIERIPECIQKILDDKERIQWFASKIANSKDIFFIGRGIDYAIGLEGSLKMKEISYIHSEAYAAGELKHGTISLIEDGTLVIGILCQDNLYEKTISNMVECKSRGAFLMGLAPYGRYEIEDTADFVTYVPKMDKHFIGSLAVIPLQLLGYYVSVARGLDVDKPRNLAKSVTVE</sequence>
<dbReference type="GO" id="GO:0006487">
    <property type="term" value="P:protein N-linked glycosylation"/>
    <property type="evidence" value="ECO:0007669"/>
    <property type="project" value="TreeGrafter"/>
</dbReference>
<feature type="domain" description="Glutamine amidotransferase type-2" evidence="11">
    <location>
        <begin position="2"/>
        <end position="232"/>
    </location>
</feature>
<dbReference type="InterPro" id="IPR005855">
    <property type="entry name" value="GFAT"/>
</dbReference>
<evidence type="ECO:0000256" key="6">
    <source>
        <dbReference type="ARBA" id="ARBA00022576"/>
    </source>
</evidence>
<feature type="active site" description="Nucleophile; for GATase activity" evidence="10">
    <location>
        <position position="2"/>
    </location>
</feature>
<comment type="subunit">
    <text evidence="10">Homodimer.</text>
</comment>
<evidence type="ECO:0000256" key="2">
    <source>
        <dbReference type="ARBA" id="ARBA00004496"/>
    </source>
</evidence>
<dbReference type="GO" id="GO:0004360">
    <property type="term" value="F:glutamine-fructose-6-phosphate transaminase (isomerizing) activity"/>
    <property type="evidence" value="ECO:0007669"/>
    <property type="project" value="UniProtKB-UniRule"/>
</dbReference>
<protein>
    <recommendedName>
        <fullName evidence="4 10">Glutamine--fructose-6-phosphate aminotransferase [isomerizing]</fullName>
        <ecNumber evidence="3 10">2.6.1.16</ecNumber>
    </recommendedName>
    <alternativeName>
        <fullName evidence="10">D-fructose-6-phosphate amidotransferase</fullName>
    </alternativeName>
    <alternativeName>
        <fullName evidence="10">GFAT</fullName>
    </alternativeName>
    <alternativeName>
        <fullName evidence="10">Glucosamine-6-phosphate synthase</fullName>
    </alternativeName>
    <alternativeName>
        <fullName evidence="10">Hexosephosphate aminotransferase</fullName>
    </alternativeName>
    <alternativeName>
        <fullName evidence="10">L-glutamine--D-fructose-6-phosphate amidotransferase</fullName>
    </alternativeName>
</protein>
<dbReference type="GO" id="GO:0005829">
    <property type="term" value="C:cytosol"/>
    <property type="evidence" value="ECO:0007669"/>
    <property type="project" value="TreeGrafter"/>
</dbReference>
<feature type="domain" description="SIS" evidence="12">
    <location>
        <begin position="299"/>
        <end position="438"/>
    </location>
</feature>
<dbReference type="InterPro" id="IPR046348">
    <property type="entry name" value="SIS_dom_sf"/>
</dbReference>
<accession>A0A1D9P1S8</accession>
<evidence type="ECO:0000259" key="11">
    <source>
        <dbReference type="PROSITE" id="PS51278"/>
    </source>
</evidence>
<keyword evidence="7 10" id="KW-0808">Transferase</keyword>
<dbReference type="KEGG" id="bhu:bhn_I1497"/>
<reference evidence="14" key="1">
    <citation type="submission" date="2016-10" db="EMBL/GenBank/DDBJ databases">
        <title>The complete genome sequence of the rumen bacterium Butyrivibrio hungatei MB2003.</title>
        <authorList>
            <person name="Palevich N."/>
            <person name="Kelly W.J."/>
            <person name="Leahy S.C."/>
            <person name="Altermann E."/>
            <person name="Rakonjac J."/>
            <person name="Attwood G.T."/>
        </authorList>
    </citation>
    <scope>NUCLEOTIDE SEQUENCE [LARGE SCALE GENOMIC DNA]</scope>
    <source>
        <strain evidence="14">MB2003</strain>
    </source>
</reference>
<dbReference type="CDD" id="cd00714">
    <property type="entry name" value="GFAT"/>
    <property type="match status" value="1"/>
</dbReference>
<dbReference type="HAMAP" id="MF_00164">
    <property type="entry name" value="GlmS"/>
    <property type="match status" value="1"/>
</dbReference>
<evidence type="ECO:0000313" key="13">
    <source>
        <dbReference type="EMBL" id="AOZ96530.1"/>
    </source>
</evidence>
<evidence type="ECO:0000256" key="8">
    <source>
        <dbReference type="ARBA" id="ARBA00022737"/>
    </source>
</evidence>
<dbReference type="PANTHER" id="PTHR10937:SF0">
    <property type="entry name" value="GLUTAMINE--FRUCTOSE-6-PHOSPHATE TRANSAMINASE (ISOMERIZING)"/>
    <property type="match status" value="1"/>
</dbReference>
<feature type="active site" description="For Fru-6P isomerization activity" evidence="10">
    <location>
        <position position="617"/>
    </location>
</feature>
<feature type="domain" description="SIS" evidence="12">
    <location>
        <begin position="471"/>
        <end position="612"/>
    </location>
</feature>
<evidence type="ECO:0000256" key="7">
    <source>
        <dbReference type="ARBA" id="ARBA00022679"/>
    </source>
</evidence>
<dbReference type="InterPro" id="IPR047084">
    <property type="entry name" value="GFAT_N"/>
</dbReference>
<dbReference type="NCBIfam" id="NF001484">
    <property type="entry name" value="PRK00331.1"/>
    <property type="match status" value="1"/>
</dbReference>